<evidence type="ECO:0000256" key="1">
    <source>
        <dbReference type="ARBA" id="ARBA00004651"/>
    </source>
</evidence>
<name>A0A1M7KML6_9FIRM</name>
<dbReference type="STRING" id="1120996.SAMN02746066_02818"/>
<dbReference type="SUPFAM" id="SSF90123">
    <property type="entry name" value="ABC transporter transmembrane region"/>
    <property type="match status" value="1"/>
</dbReference>
<gene>
    <name evidence="7" type="ORF">SAMN02746066_02818</name>
</gene>
<evidence type="ECO:0000256" key="2">
    <source>
        <dbReference type="ARBA" id="ARBA00022692"/>
    </source>
</evidence>
<dbReference type="EMBL" id="FRCP01000014">
    <property type="protein sequence ID" value="SHM66539.1"/>
    <property type="molecule type" value="Genomic_DNA"/>
</dbReference>
<evidence type="ECO:0000259" key="6">
    <source>
        <dbReference type="PROSITE" id="PS50929"/>
    </source>
</evidence>
<feature type="transmembrane region" description="Helical" evidence="5">
    <location>
        <begin position="154"/>
        <end position="175"/>
    </location>
</feature>
<dbReference type="InterPro" id="IPR036640">
    <property type="entry name" value="ABC1_TM_sf"/>
</dbReference>
<reference evidence="7 8" key="1">
    <citation type="submission" date="2016-11" db="EMBL/GenBank/DDBJ databases">
        <authorList>
            <person name="Jaros S."/>
            <person name="Januszkiewicz K."/>
            <person name="Wedrychowicz H."/>
        </authorList>
    </citation>
    <scope>NUCLEOTIDE SEQUENCE [LARGE SCALE GENOMIC DNA]</scope>
    <source>
        <strain evidence="7 8">DSM 15930</strain>
    </source>
</reference>
<dbReference type="Pfam" id="PF00664">
    <property type="entry name" value="ABC_membrane"/>
    <property type="match status" value="1"/>
</dbReference>
<dbReference type="PROSITE" id="PS50929">
    <property type="entry name" value="ABC_TM1F"/>
    <property type="match status" value="1"/>
</dbReference>
<dbReference type="RefSeq" id="WP_073288779.1">
    <property type="nucleotide sequence ID" value="NZ_FRCP01000014.1"/>
</dbReference>
<keyword evidence="8" id="KW-1185">Reference proteome</keyword>
<feature type="transmembrane region" description="Helical" evidence="5">
    <location>
        <begin position="237"/>
        <end position="261"/>
    </location>
</feature>
<evidence type="ECO:0000313" key="7">
    <source>
        <dbReference type="EMBL" id="SHM66539.1"/>
    </source>
</evidence>
<dbReference type="GO" id="GO:0005886">
    <property type="term" value="C:plasma membrane"/>
    <property type="evidence" value="ECO:0007669"/>
    <property type="project" value="UniProtKB-SubCell"/>
</dbReference>
<dbReference type="PANTHER" id="PTHR43394:SF1">
    <property type="entry name" value="ATP-BINDING CASSETTE SUB-FAMILY B MEMBER 10, MITOCHONDRIAL"/>
    <property type="match status" value="1"/>
</dbReference>
<feature type="transmembrane region" description="Helical" evidence="5">
    <location>
        <begin position="12"/>
        <end position="34"/>
    </location>
</feature>
<dbReference type="InterPro" id="IPR039421">
    <property type="entry name" value="Type_1_exporter"/>
</dbReference>
<dbReference type="GO" id="GO:0015421">
    <property type="term" value="F:ABC-type oligopeptide transporter activity"/>
    <property type="evidence" value="ECO:0007669"/>
    <property type="project" value="TreeGrafter"/>
</dbReference>
<dbReference type="Gene3D" id="1.20.1560.10">
    <property type="entry name" value="ABC transporter type 1, transmembrane domain"/>
    <property type="match status" value="1"/>
</dbReference>
<comment type="subcellular location">
    <subcellularLocation>
        <location evidence="1">Cell membrane</location>
        <topology evidence="1">Multi-pass membrane protein</topology>
    </subcellularLocation>
</comment>
<evidence type="ECO:0000256" key="3">
    <source>
        <dbReference type="ARBA" id="ARBA00022989"/>
    </source>
</evidence>
<feature type="transmembrane region" description="Helical" evidence="5">
    <location>
        <begin position="267"/>
        <end position="287"/>
    </location>
</feature>
<dbReference type="PANTHER" id="PTHR43394">
    <property type="entry name" value="ATP-DEPENDENT PERMEASE MDL1, MITOCHONDRIAL"/>
    <property type="match status" value="1"/>
</dbReference>
<keyword evidence="3 5" id="KW-1133">Transmembrane helix</keyword>
<protein>
    <submittedName>
        <fullName evidence="7">ABC transporter transmembrane region</fullName>
    </submittedName>
</protein>
<dbReference type="AlphaFoldDB" id="A0A1M7KML6"/>
<feature type="domain" description="ABC transmembrane type-1" evidence="6">
    <location>
        <begin position="16"/>
        <end position="296"/>
    </location>
</feature>
<evidence type="ECO:0000256" key="5">
    <source>
        <dbReference type="SAM" id="Phobius"/>
    </source>
</evidence>
<organism evidence="7 8">
    <name type="scientific">Anaerosporobacter mobilis DSM 15930</name>
    <dbReference type="NCBI Taxonomy" id="1120996"/>
    <lineage>
        <taxon>Bacteria</taxon>
        <taxon>Bacillati</taxon>
        <taxon>Bacillota</taxon>
        <taxon>Clostridia</taxon>
        <taxon>Lachnospirales</taxon>
        <taxon>Lachnospiraceae</taxon>
        <taxon>Anaerosporobacter</taxon>
    </lineage>
</organism>
<keyword evidence="4 5" id="KW-0472">Membrane</keyword>
<keyword evidence="2 5" id="KW-0812">Transmembrane</keyword>
<feature type="transmembrane region" description="Helical" evidence="5">
    <location>
        <begin position="129"/>
        <end position="148"/>
    </location>
</feature>
<accession>A0A1M7KML6</accession>
<evidence type="ECO:0000256" key="4">
    <source>
        <dbReference type="ARBA" id="ARBA00023136"/>
    </source>
</evidence>
<dbReference type="GO" id="GO:0005524">
    <property type="term" value="F:ATP binding"/>
    <property type="evidence" value="ECO:0007669"/>
    <property type="project" value="InterPro"/>
</dbReference>
<proteinExistence type="predicted"/>
<dbReference type="InterPro" id="IPR011527">
    <property type="entry name" value="ABC1_TM_dom"/>
</dbReference>
<dbReference type="Proteomes" id="UP000184038">
    <property type="component" value="Unassembled WGS sequence"/>
</dbReference>
<sequence length="311" mass="35644">MFSLLHLCKKRKLYIIFTLLISILSIIITLYWNYELSQMINQVQVGIFITSTQIVVILILMIASALSQGGFTYLSGYAGEYLTHDLRMHLAQRLFTKKYYEVEQLNVGEQLSQLQNEVTEVSQYLIGNLFLLINDGIRFLFTFIWLLILDSKLAILSNLPVLVILIYVVFSSEVIESLTKQGQRKQQELNGFTDTLLTLFPVIRIYEACDLLQNRYYNKVEEWQQITIREEMTKARLMSLSAVLSCIPLILLLLVGGTLVIRGDISIGLVYMFINLSGNVSGVMMNMPGHIARLRRFIGNLNRILNEEEGL</sequence>
<feature type="transmembrane region" description="Helical" evidence="5">
    <location>
        <begin position="46"/>
        <end position="66"/>
    </location>
</feature>
<evidence type="ECO:0000313" key="8">
    <source>
        <dbReference type="Proteomes" id="UP000184038"/>
    </source>
</evidence>